<feature type="domain" description="MobA/VirD2-like nuclease" evidence="2">
    <location>
        <begin position="97"/>
        <end position="215"/>
    </location>
</feature>
<accession>A0A1I0HPD4</accession>
<dbReference type="Proteomes" id="UP000199180">
    <property type="component" value="Unassembled WGS sequence"/>
</dbReference>
<protein>
    <submittedName>
        <fullName evidence="3">Relaxase/Mobilisation nuclease domain-containing protein</fullName>
    </submittedName>
</protein>
<dbReference type="EMBL" id="FOHO01000012">
    <property type="protein sequence ID" value="SET85977.1"/>
    <property type="molecule type" value="Genomic_DNA"/>
</dbReference>
<dbReference type="Pfam" id="PF03432">
    <property type="entry name" value="Relaxase"/>
    <property type="match status" value="1"/>
</dbReference>
<dbReference type="STRING" id="364199.SAMN04489858_11259"/>
<feature type="compositionally biased region" description="Polar residues" evidence="1">
    <location>
        <begin position="785"/>
        <end position="796"/>
    </location>
</feature>
<dbReference type="InterPro" id="IPR005094">
    <property type="entry name" value="Endonuclease_MobA/VirD2"/>
</dbReference>
<dbReference type="RefSeq" id="WP_090736519.1">
    <property type="nucleotide sequence ID" value="NZ_FOHO01000012.1"/>
</dbReference>
<name>A0A1I0HPD4_9RHOB</name>
<organism evidence="3 4">
    <name type="scientific">Paracoccus homiensis</name>
    <dbReference type="NCBI Taxonomy" id="364199"/>
    <lineage>
        <taxon>Bacteria</taxon>
        <taxon>Pseudomonadati</taxon>
        <taxon>Pseudomonadota</taxon>
        <taxon>Alphaproteobacteria</taxon>
        <taxon>Rhodobacterales</taxon>
        <taxon>Paracoccaceae</taxon>
        <taxon>Paracoccus</taxon>
    </lineage>
</organism>
<sequence>MSFLAEDDDGVAIRPHLRKVRDGGRSGGRRGSGLSGSLLNKWNFAEGSRAAVFKKIASGGTHNRHQMRRQMDYINTKAQYTFGFSDALSDDRRQSEASLEAIADSWEASWRGAPRNGHTSHLLISFPPDTAPRDAAAIAEEMCERAFGGEKEFADDRWEYIAALHTDRSHPHVHVLVNNRGVENGSWFYLSNKLEAPFTYQGFRNLMVSVAQEYGVQLEATTRYARGDLQYSPSSAQWRKGREPGQRALSDRVLGMLIDEADEWGEVATVAKMVGNARVAEVAERMIQGIATQSPISRKDFEMVLENVETAGDFEAAVKGWVDDVRDTVLTLPPDMQGKHFAEIDGVLSDMKRDYGLVIEVEGIAHPGPMANSLHADGDLLARRAEDYVPEGRDIGRETLAAAVEMFSAGVSDEDEIRKFEDAKLADRQAAIISEVEKGVIAQFDGEANEFTKFEPLVTGRDGITLNGSNVSVKAELGIAFTVLANEREGGGLSVEDQRRADALLRDTADRYGEQMRDGLVREDTREFKPHEHEDFENYSAQVKQFEQDRLREFDEAIRPYDSQEVTILSDDRIRDYKTSLRAVELANVDYSFEARPGAVADFWQKFDELSGDAGIDRQFAKGVFENDLLSDDQKRDVLSSAVDPERGPKISADEMFDRVQEVRGEMRANIMTPDRDYLRSFMQRLTEREYPSAAPEFANRESEREYAAALRAEFGTRGFERMAEGDYRDLESITPNRLHQRELAASVLAMAERPEHAAKFDLSREQIAQGYAAADEPHKAQRALGQSSTGDDFSL</sequence>
<feature type="region of interest" description="Disordered" evidence="1">
    <location>
        <begin position="772"/>
        <end position="796"/>
    </location>
</feature>
<evidence type="ECO:0000313" key="4">
    <source>
        <dbReference type="Proteomes" id="UP000199180"/>
    </source>
</evidence>
<dbReference type="OrthoDB" id="98563at2"/>
<gene>
    <name evidence="3" type="ORF">SAMN04489858_11259</name>
</gene>
<dbReference type="AlphaFoldDB" id="A0A1I0HPD4"/>
<proteinExistence type="predicted"/>
<evidence type="ECO:0000259" key="2">
    <source>
        <dbReference type="Pfam" id="PF03432"/>
    </source>
</evidence>
<keyword evidence="4" id="KW-1185">Reference proteome</keyword>
<evidence type="ECO:0000256" key="1">
    <source>
        <dbReference type="SAM" id="MobiDB-lite"/>
    </source>
</evidence>
<reference evidence="3 4" key="1">
    <citation type="submission" date="2016-10" db="EMBL/GenBank/DDBJ databases">
        <authorList>
            <person name="de Groot N.N."/>
        </authorList>
    </citation>
    <scope>NUCLEOTIDE SEQUENCE [LARGE SCALE GENOMIC DNA]</scope>
    <source>
        <strain evidence="3 4">DSM 17862</strain>
    </source>
</reference>
<evidence type="ECO:0000313" key="3">
    <source>
        <dbReference type="EMBL" id="SET85977.1"/>
    </source>
</evidence>